<gene>
    <name evidence="2" type="ORF">L249_4804</name>
</gene>
<feature type="compositionally biased region" description="Basic residues" evidence="1">
    <location>
        <begin position="61"/>
        <end position="71"/>
    </location>
</feature>
<evidence type="ECO:0000313" key="3">
    <source>
        <dbReference type="Proteomes" id="UP000253664"/>
    </source>
</evidence>
<evidence type="ECO:0000313" key="2">
    <source>
        <dbReference type="EMBL" id="RCI08633.1"/>
    </source>
</evidence>
<dbReference type="InterPro" id="IPR024645">
    <property type="entry name" value="Mitochondr_Som1"/>
</dbReference>
<dbReference type="OrthoDB" id="3983163at2759"/>
<dbReference type="Pfam" id="PF11093">
    <property type="entry name" value="Mitochondr_Som1"/>
    <property type="match status" value="1"/>
</dbReference>
<name>A0A367L2H2_9HYPO</name>
<dbReference type="GO" id="GO:0042720">
    <property type="term" value="C:mitochondrial inner membrane peptidase complex"/>
    <property type="evidence" value="ECO:0007669"/>
    <property type="project" value="InterPro"/>
</dbReference>
<evidence type="ECO:0000256" key="1">
    <source>
        <dbReference type="SAM" id="MobiDB-lite"/>
    </source>
</evidence>
<proteinExistence type="predicted"/>
<sequence length="182" mass="20620">MEGRRIPPPLPPLRNGKSFTSFNVISSTSNNLLPRDASILHLIRRNNPLLPESKAAEAGEKKKKKKKKKKMAPPCHSSPASSLCATVQLDSDGKRRKLDSTVSRIDLGSCELLRMVQWKQGEISRDPNSFLTFRAVERFFRRCKDRNGTFIVETTAWENHLLPKQDGPAKPPLQWSTSWLDD</sequence>
<dbReference type="Proteomes" id="UP000253664">
    <property type="component" value="Unassembled WGS sequence"/>
</dbReference>
<dbReference type="AlphaFoldDB" id="A0A367L2H2"/>
<keyword evidence="3" id="KW-1185">Reference proteome</keyword>
<organism evidence="2 3">
    <name type="scientific">Ophiocordyceps polyrhachis-furcata BCC 54312</name>
    <dbReference type="NCBI Taxonomy" id="1330021"/>
    <lineage>
        <taxon>Eukaryota</taxon>
        <taxon>Fungi</taxon>
        <taxon>Dikarya</taxon>
        <taxon>Ascomycota</taxon>
        <taxon>Pezizomycotina</taxon>
        <taxon>Sordariomycetes</taxon>
        <taxon>Hypocreomycetidae</taxon>
        <taxon>Hypocreales</taxon>
        <taxon>Ophiocordycipitaceae</taxon>
        <taxon>Ophiocordyceps</taxon>
    </lineage>
</organism>
<dbReference type="EMBL" id="LKCN02000018">
    <property type="protein sequence ID" value="RCI08633.1"/>
    <property type="molecule type" value="Genomic_DNA"/>
</dbReference>
<feature type="region of interest" description="Disordered" evidence="1">
    <location>
        <begin position="50"/>
        <end position="83"/>
    </location>
</feature>
<feature type="region of interest" description="Disordered" evidence="1">
    <location>
        <begin position="163"/>
        <end position="182"/>
    </location>
</feature>
<comment type="caution">
    <text evidence="2">The sequence shown here is derived from an EMBL/GenBank/DDBJ whole genome shotgun (WGS) entry which is preliminary data.</text>
</comment>
<protein>
    <submittedName>
        <fullName evidence="2">Uncharacterized protein</fullName>
    </submittedName>
</protein>
<reference evidence="2 3" key="1">
    <citation type="journal article" date="2015" name="BMC Genomics">
        <title>Insights from the genome of Ophiocordyceps polyrhachis-furcata to pathogenicity and host specificity in insect fungi.</title>
        <authorList>
            <person name="Wichadakul D."/>
            <person name="Kobmoo N."/>
            <person name="Ingsriswang S."/>
            <person name="Tangphatsornruang S."/>
            <person name="Chantasingh D."/>
            <person name="Luangsa-ard J.J."/>
            <person name="Eurwilaichitr L."/>
        </authorList>
    </citation>
    <scope>NUCLEOTIDE SEQUENCE [LARGE SCALE GENOMIC DNA]</scope>
    <source>
        <strain evidence="2 3">BCC 54312</strain>
    </source>
</reference>
<accession>A0A367L2H2</accession>